<dbReference type="EMBL" id="CP101751">
    <property type="protein sequence ID" value="UUC45972.1"/>
    <property type="molecule type" value="Genomic_DNA"/>
</dbReference>
<sequence length="255" mass="29639">MKLYLLSENDFRLQFQEECAALEKEFFGTYKIGGGGIKNNGFDLDRFLNDQNIGAFADILLRVLTTNELTNDQTAKNVATVEAFTQYDEAKIKDFLIDNLIFNDPQKENELKVLFVVVYAALKEGYFYKVSAPLTDQLLGEWLSTRETGQLRINYNMTDFMPIGNQIHLIVSRYNQDFHLFSCLAKVANYTTRKESELTVRETLIKISDGYIHHHYLDNENFIFLYKSPIFRYDGDSFETQIGDIGFTFKRIEQQ</sequence>
<gene>
    <name evidence="1" type="ORF">NOX80_01925</name>
</gene>
<proteinExistence type="predicted"/>
<evidence type="ECO:0000313" key="1">
    <source>
        <dbReference type="EMBL" id="UUC45972.1"/>
    </source>
</evidence>
<reference evidence="1" key="1">
    <citation type="submission" date="2022-07" db="EMBL/GenBank/DDBJ databases">
        <title>Isolation, identification, and degradation of a PFOSA degrading strain from sewage treatment plant.</title>
        <authorList>
            <person name="Zhang L."/>
            <person name="Huo Y."/>
        </authorList>
    </citation>
    <scope>NUCLEOTIDE SEQUENCE</scope>
    <source>
        <strain evidence="1">C1</strain>
    </source>
</reference>
<keyword evidence="2" id="KW-1185">Reference proteome</keyword>
<protein>
    <submittedName>
        <fullName evidence="1">Uncharacterized protein</fullName>
    </submittedName>
</protein>
<accession>A0ABY5ISZ7</accession>
<name>A0ABY5ISZ7_9FLAO</name>
<dbReference type="RefSeq" id="WP_256551653.1">
    <property type="nucleotide sequence ID" value="NZ_CP101751.1"/>
</dbReference>
<dbReference type="Proteomes" id="UP001059844">
    <property type="component" value="Chromosome"/>
</dbReference>
<evidence type="ECO:0000313" key="2">
    <source>
        <dbReference type="Proteomes" id="UP001059844"/>
    </source>
</evidence>
<organism evidence="1 2">
    <name type="scientific">Flavobacterium cerinum</name>
    <dbReference type="NCBI Taxonomy" id="2502784"/>
    <lineage>
        <taxon>Bacteria</taxon>
        <taxon>Pseudomonadati</taxon>
        <taxon>Bacteroidota</taxon>
        <taxon>Flavobacteriia</taxon>
        <taxon>Flavobacteriales</taxon>
        <taxon>Flavobacteriaceae</taxon>
        <taxon>Flavobacterium</taxon>
    </lineage>
</organism>